<feature type="domain" description="SLH" evidence="2">
    <location>
        <begin position="55"/>
        <end position="116"/>
    </location>
</feature>
<name>A0ABS4FBT7_9BACL</name>
<dbReference type="EMBL" id="JAGGKI010000006">
    <property type="protein sequence ID" value="MBP1893706.1"/>
    <property type="molecule type" value="Genomic_DNA"/>
</dbReference>
<dbReference type="Proteomes" id="UP000706926">
    <property type="component" value="Unassembled WGS sequence"/>
</dbReference>
<evidence type="ECO:0000313" key="3">
    <source>
        <dbReference type="EMBL" id="MBP1893706.1"/>
    </source>
</evidence>
<protein>
    <recommendedName>
        <fullName evidence="2">SLH domain-containing protein</fullName>
    </recommendedName>
</protein>
<sequence>MNLGIYDKITNLIPIPLFGIDFIISRGGFYLKRKLIVKVMTTAALLSACTYPVHGASISLNDINQSYAKDAILGLVEQGIINGKGNGKFDPTGKIERQDFAIILAKALKLDIHSNPEKPTFKDVPEDHYAYAFVEAAVKAGLIKGVGNEMLGVGQNLSRQDMAVFLVRALSVVGIGKDEIGDIDSRLKFSDAASIADYAKYHVAAAVELGLMKGINDKMFNPTGQADRQSVALAANRFLKVKEELETPSETPVPTPKPGEETPTPAEKPTQNPTPPTGGSGGGSTAPSDPNPGGNPSTPDTTAPMVRLLSAESVVVGDNVAVTSSETGIVYFVPYSLNASTKAQLESFVADKLANKTIVAAAQTETQIATLNLSPGDYKVYAVDAAGNVSAPSNKIILSAPLMKQPTLHFFDGRSLAIAYEETLNPLFVPNVNEISVYTKDGELRLPQEIKRVEITGQYILVTFAEPQPMARPLEVVYAPLSASTAVRSADGKLSPAFGPTAVQYLPDNVRSLLEQLISSAETLRDNSTPGNTAGTYPPFAFDQLNQAILNAYSAADNPNSTVESLTSAYNHLYQQIEAFKRSRLKPLKISLTEENASFVLNSNRLSVNGMSARIKDSSLEEDRYDIRNIGNLIKVTRDDAFTELEIHFNPVAYGFEIQSEGETIGHIEIETSDPSLIQLTGGDQGIQVAPVPNVNQDRPVSLIFKVFEKDAEAGKIELPIRFDSEPPTVTGVTYDSAQGLFLFQSAEPVYSYPQTIPLRAQVDYSSNGDFGQNSIDIFPLVDREDFEAGITQDKRAVMIQLTPKGLSKLAGELPGGKFRITIYGMSDFAMNWQQELHIIDAPKTQ</sequence>
<dbReference type="GeneID" id="95404782"/>
<feature type="domain" description="SLH" evidence="2">
    <location>
        <begin position="186"/>
        <end position="249"/>
    </location>
</feature>
<evidence type="ECO:0000256" key="1">
    <source>
        <dbReference type="SAM" id="MobiDB-lite"/>
    </source>
</evidence>
<feature type="domain" description="SLH" evidence="2">
    <location>
        <begin position="117"/>
        <end position="180"/>
    </location>
</feature>
<keyword evidence="4" id="KW-1185">Reference proteome</keyword>
<feature type="region of interest" description="Disordered" evidence="1">
    <location>
        <begin position="242"/>
        <end position="303"/>
    </location>
</feature>
<dbReference type="InterPro" id="IPR001119">
    <property type="entry name" value="SLH_dom"/>
</dbReference>
<dbReference type="PANTHER" id="PTHR43308">
    <property type="entry name" value="OUTER MEMBRANE PROTEIN ALPHA-RELATED"/>
    <property type="match status" value="1"/>
</dbReference>
<dbReference type="InterPro" id="IPR051465">
    <property type="entry name" value="Cell_Envelope_Struct_Comp"/>
</dbReference>
<proteinExistence type="predicted"/>
<feature type="compositionally biased region" description="Low complexity" evidence="1">
    <location>
        <begin position="261"/>
        <end position="270"/>
    </location>
</feature>
<organism evidence="3 4">
    <name type="scientific">Paenibacillus lactis</name>
    <dbReference type="NCBI Taxonomy" id="228574"/>
    <lineage>
        <taxon>Bacteria</taxon>
        <taxon>Bacillati</taxon>
        <taxon>Bacillota</taxon>
        <taxon>Bacilli</taxon>
        <taxon>Bacillales</taxon>
        <taxon>Paenibacillaceae</taxon>
        <taxon>Paenibacillus</taxon>
    </lineage>
</organism>
<comment type="caution">
    <text evidence="3">The sequence shown here is derived from an EMBL/GenBank/DDBJ whole genome shotgun (WGS) entry which is preliminary data.</text>
</comment>
<dbReference type="PROSITE" id="PS51272">
    <property type="entry name" value="SLH"/>
    <property type="match status" value="3"/>
</dbReference>
<dbReference type="Pfam" id="PF00395">
    <property type="entry name" value="SLH"/>
    <property type="match status" value="3"/>
</dbReference>
<dbReference type="Gene3D" id="1.20.1270.90">
    <property type="entry name" value="AF1782-like"/>
    <property type="match status" value="1"/>
</dbReference>
<reference evidence="3 4" key="1">
    <citation type="submission" date="2021-03" db="EMBL/GenBank/DDBJ databases">
        <title>Genomic Encyclopedia of Type Strains, Phase IV (KMG-IV): sequencing the most valuable type-strain genomes for metagenomic binning, comparative biology and taxonomic classification.</title>
        <authorList>
            <person name="Goeker M."/>
        </authorList>
    </citation>
    <scope>NUCLEOTIDE SEQUENCE [LARGE SCALE GENOMIC DNA]</scope>
    <source>
        <strain evidence="3 4">DSM 15596</strain>
    </source>
</reference>
<dbReference type="PANTHER" id="PTHR43308:SF5">
    <property type="entry name" value="S-LAYER PROTEIN _ PEPTIDOGLYCAN ENDO-BETA-N-ACETYLGLUCOSAMINIDASE"/>
    <property type="match status" value="1"/>
</dbReference>
<dbReference type="RefSeq" id="WP_007128190.1">
    <property type="nucleotide sequence ID" value="NZ_CP139098.1"/>
</dbReference>
<evidence type="ECO:0000259" key="2">
    <source>
        <dbReference type="PROSITE" id="PS51272"/>
    </source>
</evidence>
<gene>
    <name evidence="3" type="ORF">J2Z18_002809</name>
</gene>
<accession>A0ABS4FBT7</accession>
<evidence type="ECO:0000313" key="4">
    <source>
        <dbReference type="Proteomes" id="UP000706926"/>
    </source>
</evidence>